<dbReference type="GO" id="GO:0015074">
    <property type="term" value="P:DNA integration"/>
    <property type="evidence" value="ECO:0007669"/>
    <property type="project" value="InterPro"/>
</dbReference>
<feature type="region of interest" description="Disordered" evidence="5">
    <location>
        <begin position="191"/>
        <end position="232"/>
    </location>
</feature>
<dbReference type="Pfam" id="PF07727">
    <property type="entry name" value="RVT_2"/>
    <property type="match status" value="1"/>
</dbReference>
<evidence type="ECO:0000256" key="1">
    <source>
        <dbReference type="ARBA" id="ARBA00022670"/>
    </source>
</evidence>
<keyword evidence="8" id="KW-1185">Reference proteome</keyword>
<keyword evidence="1" id="KW-0645">Protease</keyword>
<dbReference type="InterPro" id="IPR057670">
    <property type="entry name" value="SH3_retrovirus"/>
</dbReference>
<dbReference type="InterPro" id="IPR043502">
    <property type="entry name" value="DNA/RNA_pol_sf"/>
</dbReference>
<dbReference type="InterPro" id="IPR012337">
    <property type="entry name" value="RNaseH-like_sf"/>
</dbReference>
<proteinExistence type="predicted"/>
<evidence type="ECO:0000256" key="4">
    <source>
        <dbReference type="ARBA" id="ARBA00022801"/>
    </source>
</evidence>
<protein>
    <recommendedName>
        <fullName evidence="6">Integrase catalytic domain-containing protein</fullName>
    </recommendedName>
</protein>
<feature type="region of interest" description="Disordered" evidence="5">
    <location>
        <begin position="726"/>
        <end position="778"/>
    </location>
</feature>
<name>A0AAD6A2L0_9POAL</name>
<reference evidence="7 8" key="1">
    <citation type="journal article" date="2022" name="Cell">
        <title>Repeat-based holocentromeres influence genome architecture and karyotype evolution.</title>
        <authorList>
            <person name="Hofstatter P.G."/>
            <person name="Thangavel G."/>
            <person name="Lux T."/>
            <person name="Neumann P."/>
            <person name="Vondrak T."/>
            <person name="Novak P."/>
            <person name="Zhang M."/>
            <person name="Costa L."/>
            <person name="Castellani M."/>
            <person name="Scott A."/>
            <person name="Toegelov H."/>
            <person name="Fuchs J."/>
            <person name="Mata-Sucre Y."/>
            <person name="Dias Y."/>
            <person name="Vanzela A.L.L."/>
            <person name="Huettel B."/>
            <person name="Almeida C.C.S."/>
            <person name="Simkova H."/>
            <person name="Souza G."/>
            <person name="Pedrosa-Harand A."/>
            <person name="Macas J."/>
            <person name="Mayer K.F.X."/>
            <person name="Houben A."/>
            <person name="Marques A."/>
        </authorList>
    </citation>
    <scope>NUCLEOTIDE SEQUENCE [LARGE SCALE GENOMIC DNA]</scope>
    <source>
        <strain evidence="7">RhyTen1mFocal</strain>
    </source>
</reference>
<dbReference type="InterPro" id="IPR039537">
    <property type="entry name" value="Retrotran_Ty1/copia-like"/>
</dbReference>
<dbReference type="SUPFAM" id="SSF56672">
    <property type="entry name" value="DNA/RNA polymerases"/>
    <property type="match status" value="1"/>
</dbReference>
<dbReference type="InterPro" id="IPR001584">
    <property type="entry name" value="Integrase_cat-core"/>
</dbReference>
<accession>A0AAD6A2L0</accession>
<dbReference type="Proteomes" id="UP001210211">
    <property type="component" value="Unassembled WGS sequence"/>
</dbReference>
<gene>
    <name evidence="7" type="ORF">LUZ61_012267</name>
</gene>
<dbReference type="AlphaFoldDB" id="A0AAD6A2L0"/>
<evidence type="ECO:0000259" key="6">
    <source>
        <dbReference type="PROSITE" id="PS50994"/>
    </source>
</evidence>
<evidence type="ECO:0000313" key="7">
    <source>
        <dbReference type="EMBL" id="KAJ3708562.1"/>
    </source>
</evidence>
<evidence type="ECO:0000313" key="8">
    <source>
        <dbReference type="Proteomes" id="UP001210211"/>
    </source>
</evidence>
<feature type="compositionally biased region" description="Pro residues" evidence="5">
    <location>
        <begin position="742"/>
        <end position="751"/>
    </location>
</feature>
<dbReference type="GO" id="GO:0004190">
    <property type="term" value="F:aspartic-type endopeptidase activity"/>
    <property type="evidence" value="ECO:0007669"/>
    <property type="project" value="UniProtKB-KW"/>
</dbReference>
<comment type="caution">
    <text evidence="7">The sequence shown here is derived from an EMBL/GenBank/DDBJ whole genome shotgun (WGS) entry which is preliminary data.</text>
</comment>
<feature type="domain" description="Integrase catalytic" evidence="6">
    <location>
        <begin position="464"/>
        <end position="626"/>
    </location>
</feature>
<sequence>MADLGSTSDVSNGTIGVAVARSSAPVQLVHQIRTVLDQDNFLLWKSQVLPVLRGHNLDGFLDDSRQAPARFSIDANGAQLQTLKKGSSSCNQFLQQLQSLADRLRSIGSAVTDHDLVVYASHGLGSDYDAFVTAITMREVPPIIREFSNLLLAHEARILTNLRNSSSSAVHITTASTGQSQPSTHQEAFFAGRGRGNRGRGQYNRGRNGQRGRGRGCQNNSQQESTTDESNSKCQICQKWGHEALDCYHRIDIRYSAPVSSPSPQALVVEPAQPVNNQGAWYIDSGATTHVTSDINNLSSSMPYNGSEAVHIGNGSGLTISHKGYSIISIGDITLKLNNLLCVPAITKNLLSVSQLTADNNVLVEFSSKSCFIKDYTTNKTLLHGTLCNGLYKLSPPSHHQALHVSQQTADIWHYRLAHCNFNVIDTLKKAQAIKIKSSDSVIACIGCNKAKAHKLPFVPFSSKTTQPLQLVHSDLWGPAPVLSSKGHRYYVHFTDDFTKFSWFYSCASKFDVSLLFAQFKSKVENLLSAKIKTFQCDGGTEFKPLMSRYPEISFQVSCPYTPQQNGVAERKHRHIVELGLASMFHAGLPLKYWDLIFESVVHVINRLLASDHHSFSPFEKLFSHKPDYSFFHVLGCTCFPLLRPYNTHKLEARSEECVFLGYSSLHKGYYCLHIPSDKIYVSRHVKFDETSFPFKSLPSPSNVVVDAEGINTTLTILPQSTVTATANAQPIGSPPTDTAVPPTPLPPPPNRSSQSTTTAPKHHMVTRSQTKTLKPRKFPHHQIHTASQVPYNVGEPTCYTQAVKSDVWRLAMATELSALAQNATWELVSPPPDAHIIGSKWIFKTKYKPDGSVERHKARLVAKGYNQEEGIDYEETFSPVIKPTTIRTVLSIALSLHWPCHQLDVNNAFLHGDLEETVYMSQPPGFADLNFPDHVCKLKKAIYGLKQAPRAWFSKLKQFLLSHNFISSQADNSLFILHKGATTIYLLVYVDDIIITGNDNVAIHTLMKSLDDQFSIKNLGQLNYFLGIEVIHHNSGMHLSQTRYLSKLLEKALMHTAKPCNTPMQAGNQLSKFSGTKLQDPQQYRQIVGALQYATITRPDLTFAVNKA</sequence>
<evidence type="ECO:0000256" key="5">
    <source>
        <dbReference type="SAM" id="MobiDB-lite"/>
    </source>
</evidence>
<dbReference type="InterPro" id="IPR025724">
    <property type="entry name" value="GAG-pre-integrase_dom"/>
</dbReference>
<keyword evidence="2" id="KW-0479">Metal-binding</keyword>
<dbReference type="InterPro" id="IPR054722">
    <property type="entry name" value="PolX-like_BBD"/>
</dbReference>
<dbReference type="Pfam" id="PF25597">
    <property type="entry name" value="SH3_retrovirus"/>
    <property type="match status" value="1"/>
</dbReference>
<evidence type="ECO:0000256" key="2">
    <source>
        <dbReference type="ARBA" id="ARBA00022723"/>
    </source>
</evidence>
<dbReference type="PANTHER" id="PTHR42648:SF26">
    <property type="entry name" value="INTEGRASE CATALYTIC DOMAIN-CONTAINING PROTEIN"/>
    <property type="match status" value="1"/>
</dbReference>
<dbReference type="GO" id="GO:0006508">
    <property type="term" value="P:proteolysis"/>
    <property type="evidence" value="ECO:0007669"/>
    <property type="project" value="UniProtKB-KW"/>
</dbReference>
<dbReference type="PANTHER" id="PTHR42648">
    <property type="entry name" value="TRANSPOSASE, PUTATIVE-RELATED"/>
    <property type="match status" value="1"/>
</dbReference>
<dbReference type="Pfam" id="PF13976">
    <property type="entry name" value="gag_pre-integrs"/>
    <property type="match status" value="1"/>
</dbReference>
<keyword evidence="4" id="KW-0378">Hydrolase</keyword>
<organism evidence="7 8">
    <name type="scientific">Rhynchospora tenuis</name>
    <dbReference type="NCBI Taxonomy" id="198213"/>
    <lineage>
        <taxon>Eukaryota</taxon>
        <taxon>Viridiplantae</taxon>
        <taxon>Streptophyta</taxon>
        <taxon>Embryophyta</taxon>
        <taxon>Tracheophyta</taxon>
        <taxon>Spermatophyta</taxon>
        <taxon>Magnoliopsida</taxon>
        <taxon>Liliopsida</taxon>
        <taxon>Poales</taxon>
        <taxon>Cyperaceae</taxon>
        <taxon>Cyperoideae</taxon>
        <taxon>Rhynchosporeae</taxon>
        <taxon>Rhynchospora</taxon>
    </lineage>
</organism>
<dbReference type="Gene3D" id="3.30.420.10">
    <property type="entry name" value="Ribonuclease H-like superfamily/Ribonuclease H"/>
    <property type="match status" value="1"/>
</dbReference>
<keyword evidence="3" id="KW-0064">Aspartyl protease</keyword>
<dbReference type="GO" id="GO:0003676">
    <property type="term" value="F:nucleic acid binding"/>
    <property type="evidence" value="ECO:0007669"/>
    <property type="project" value="InterPro"/>
</dbReference>
<dbReference type="InterPro" id="IPR036397">
    <property type="entry name" value="RNaseH_sf"/>
</dbReference>
<dbReference type="SUPFAM" id="SSF53098">
    <property type="entry name" value="Ribonuclease H-like"/>
    <property type="match status" value="1"/>
</dbReference>
<evidence type="ECO:0000256" key="3">
    <source>
        <dbReference type="ARBA" id="ARBA00022750"/>
    </source>
</evidence>
<dbReference type="EMBL" id="JAMRDG010000001">
    <property type="protein sequence ID" value="KAJ3708562.1"/>
    <property type="molecule type" value="Genomic_DNA"/>
</dbReference>
<dbReference type="PROSITE" id="PS50994">
    <property type="entry name" value="INTEGRASE"/>
    <property type="match status" value="1"/>
</dbReference>
<dbReference type="GO" id="GO:0046872">
    <property type="term" value="F:metal ion binding"/>
    <property type="evidence" value="ECO:0007669"/>
    <property type="project" value="UniProtKB-KW"/>
</dbReference>
<dbReference type="InterPro" id="IPR013103">
    <property type="entry name" value="RVT_2"/>
</dbReference>
<dbReference type="Pfam" id="PF22936">
    <property type="entry name" value="Pol_BBD"/>
    <property type="match status" value="1"/>
</dbReference>